<dbReference type="Proteomes" id="UP000290189">
    <property type="component" value="Unassembled WGS sequence"/>
</dbReference>
<dbReference type="InterPro" id="IPR000850">
    <property type="entry name" value="Adenylat/UMP-CMP_kin"/>
</dbReference>
<keyword evidence="8" id="KW-0496">Mitochondrion</keyword>
<keyword evidence="3" id="KW-0547">Nucleotide-binding</keyword>
<reference evidence="8 10" key="2">
    <citation type="submission" date="2018-03" db="EMBL/GenBank/DDBJ databases">
        <authorList>
            <person name="Fogelqvist J."/>
        </authorList>
    </citation>
    <scope>NUCLEOTIDE SEQUENCE [LARGE SCALE GENOMIC DNA]</scope>
</reference>
<dbReference type="PRINTS" id="PR00094">
    <property type="entry name" value="ADENYLTKNASE"/>
</dbReference>
<evidence type="ECO:0000256" key="1">
    <source>
        <dbReference type="ARBA" id="ARBA00007220"/>
    </source>
</evidence>
<dbReference type="SUPFAM" id="SSF52540">
    <property type="entry name" value="P-loop containing nucleoside triphosphate hydrolases"/>
    <property type="match status" value="2"/>
</dbReference>
<dbReference type="GO" id="GO:0004017">
    <property type="term" value="F:AMP kinase activity"/>
    <property type="evidence" value="ECO:0007669"/>
    <property type="project" value="InterPro"/>
</dbReference>
<reference evidence="7 9" key="1">
    <citation type="submission" date="2015-02" db="EMBL/GenBank/DDBJ databases">
        <authorList>
            <person name="Chooi Y.-H."/>
        </authorList>
    </citation>
    <scope>NUCLEOTIDE SEQUENCE [LARGE SCALE GENOMIC DNA]</scope>
    <source>
        <strain evidence="7">E3</strain>
    </source>
</reference>
<keyword evidence="4 5" id="KW-0418">Kinase</keyword>
<dbReference type="SMART" id="SM00382">
    <property type="entry name" value="AAA"/>
    <property type="match status" value="2"/>
</dbReference>
<dbReference type="STRING" id="37360.A0A0G4IIK8"/>
<keyword evidence="9" id="KW-1185">Reference proteome</keyword>
<dbReference type="InterPro" id="IPR003593">
    <property type="entry name" value="AAA+_ATPase"/>
</dbReference>
<dbReference type="AlphaFoldDB" id="A0A0G4IIK8"/>
<evidence type="ECO:0000313" key="7">
    <source>
        <dbReference type="EMBL" id="CEO95014.1"/>
    </source>
</evidence>
<evidence type="ECO:0000313" key="8">
    <source>
        <dbReference type="EMBL" id="SPQ94343.1"/>
    </source>
</evidence>
<evidence type="ECO:0000256" key="3">
    <source>
        <dbReference type="ARBA" id="ARBA00022741"/>
    </source>
</evidence>
<organism evidence="7 9">
    <name type="scientific">Plasmodiophora brassicae</name>
    <name type="common">Clubroot disease agent</name>
    <dbReference type="NCBI Taxonomy" id="37360"/>
    <lineage>
        <taxon>Eukaryota</taxon>
        <taxon>Sar</taxon>
        <taxon>Rhizaria</taxon>
        <taxon>Endomyxa</taxon>
        <taxon>Phytomyxea</taxon>
        <taxon>Plasmodiophorida</taxon>
        <taxon>Plasmodiophoridae</taxon>
        <taxon>Plasmodiophora</taxon>
    </lineage>
</organism>
<dbReference type="OrthoDB" id="522106at2759"/>
<dbReference type="Proteomes" id="UP000039324">
    <property type="component" value="Unassembled WGS sequence"/>
</dbReference>
<dbReference type="GO" id="GO:0005524">
    <property type="term" value="F:ATP binding"/>
    <property type="evidence" value="ECO:0007669"/>
    <property type="project" value="InterPro"/>
</dbReference>
<geneLocation type="mitochondrion" evidence="8"/>
<feature type="domain" description="AAA+ ATPase" evidence="6">
    <location>
        <begin position="47"/>
        <end position="234"/>
    </location>
</feature>
<dbReference type="OMA" id="RLEACLM"/>
<keyword evidence="2 5" id="KW-0808">Transferase</keyword>
<dbReference type="EMBL" id="CDSF01000002">
    <property type="protein sequence ID" value="CEO95014.1"/>
    <property type="molecule type" value="Genomic_DNA"/>
</dbReference>
<evidence type="ECO:0000259" key="6">
    <source>
        <dbReference type="SMART" id="SM00382"/>
    </source>
</evidence>
<feature type="domain" description="AAA+ ATPase" evidence="6">
    <location>
        <begin position="259"/>
        <end position="419"/>
    </location>
</feature>
<accession>A0A0G4IIK8</accession>
<protein>
    <recommendedName>
        <fullName evidence="6">AAA+ ATPase domain-containing protein</fullName>
    </recommendedName>
</protein>
<name>A0A0G4IIK8_PLABS</name>
<dbReference type="EMBL" id="OVEO01000002">
    <property type="protein sequence ID" value="SPQ94343.1"/>
    <property type="molecule type" value="Genomic_DNA"/>
</dbReference>
<evidence type="ECO:0000256" key="4">
    <source>
        <dbReference type="ARBA" id="ARBA00022777"/>
    </source>
</evidence>
<dbReference type="HAMAP" id="MF_00235">
    <property type="entry name" value="Adenylate_kinase_Adk"/>
    <property type="match status" value="2"/>
</dbReference>
<sequence>MYTVLAADYIDKHRIWDLFASLLESLAIEKPANPIPFLVQQLQRPIVTLRILVLGGPGSGKTSLSARIVREFGVELVSSSDILHEVSNHDTQVGQCVKSYIDKGEAVPDSILVPMLLTAVCRPSCKQNGWLLEGFPRCRDQGNQMLRAGILPNKVILLDLPPAVAKQRILGRRVDPKTGEVFSANDVSESAGSRLQKRSIDTDENAEKTIAAWTKDMNSTLDLFKRQALIVNAEQTPEQIWKQVRAYLLTRPPSLAPTRPPRIALIGAPGTGRTTMSHMIAQELNLMHISPGDLLREQIAMDSEIGKLAKGFVGAGLSVPDDIVNTLVRDRLLSKEARDRGYVLDGFPGTRAQAEMMKSWNTIPRRVVLLEGPTEALVERVSGRLIDPLTNRVYHVKADPPPPGDIASRCVRREEDDPDVVRHQIKRVKAAIDEAAGEFGEITARVDANQPKRTVYETFRHLCISELPIPAPTSASKRPTSPNPV</sequence>
<comment type="similarity">
    <text evidence="1 5">Belongs to the adenylate kinase family.</text>
</comment>
<evidence type="ECO:0000313" key="10">
    <source>
        <dbReference type="Proteomes" id="UP000290189"/>
    </source>
</evidence>
<gene>
    <name evidence="7" type="ORF">PBRA_003827</name>
    <name evidence="8" type="ORF">PLBR_LOCUS1558</name>
</gene>
<dbReference type="Gene3D" id="3.40.50.300">
    <property type="entry name" value="P-loop containing nucleotide triphosphate hydrolases"/>
    <property type="match status" value="2"/>
</dbReference>
<evidence type="ECO:0000256" key="2">
    <source>
        <dbReference type="ARBA" id="ARBA00022679"/>
    </source>
</evidence>
<dbReference type="InterPro" id="IPR036193">
    <property type="entry name" value="ADK_active_lid_dom_sf"/>
</dbReference>
<dbReference type="PANTHER" id="PTHR23359">
    <property type="entry name" value="NUCLEOTIDE KINASE"/>
    <property type="match status" value="1"/>
</dbReference>
<proteinExistence type="inferred from homology"/>
<dbReference type="SUPFAM" id="SSF47391">
    <property type="entry name" value="Dimerization-anchoring domain of cAMP-dependent PK regulatory subunit"/>
    <property type="match status" value="1"/>
</dbReference>
<dbReference type="InterPro" id="IPR027417">
    <property type="entry name" value="P-loop_NTPase"/>
</dbReference>
<dbReference type="CDD" id="cd01428">
    <property type="entry name" value="ADK"/>
    <property type="match status" value="2"/>
</dbReference>
<evidence type="ECO:0000313" key="9">
    <source>
        <dbReference type="Proteomes" id="UP000039324"/>
    </source>
</evidence>
<dbReference type="SUPFAM" id="SSF57774">
    <property type="entry name" value="Microbial and mitochondrial ADK, insert 'zinc finger' domain"/>
    <property type="match status" value="1"/>
</dbReference>
<evidence type="ECO:0000256" key="5">
    <source>
        <dbReference type="RuleBase" id="RU003330"/>
    </source>
</evidence>
<dbReference type="CDD" id="cd22979">
    <property type="entry name" value="DD_AK8"/>
    <property type="match status" value="1"/>
</dbReference>
<dbReference type="Pfam" id="PF00406">
    <property type="entry name" value="ADK"/>
    <property type="match status" value="2"/>
</dbReference>